<dbReference type="AlphaFoldDB" id="A0A062XXN5"/>
<dbReference type="InterPro" id="IPR018490">
    <property type="entry name" value="cNMP-bd_dom_sf"/>
</dbReference>
<dbReference type="Pfam" id="PF00027">
    <property type="entry name" value="cNMP_binding"/>
    <property type="match status" value="1"/>
</dbReference>
<feature type="domain" description="Cyclic nucleotide-binding" evidence="4">
    <location>
        <begin position="1"/>
        <end position="69"/>
    </location>
</feature>
<keyword evidence="1" id="KW-0805">Transcription regulation</keyword>
<dbReference type="InterPro" id="IPR014710">
    <property type="entry name" value="RmlC-like_jellyroll"/>
</dbReference>
<dbReference type="SMART" id="SM00419">
    <property type="entry name" value="HTH_CRP"/>
    <property type="match status" value="1"/>
</dbReference>
<evidence type="ECO:0000259" key="5">
    <source>
        <dbReference type="PROSITE" id="PS51063"/>
    </source>
</evidence>
<dbReference type="InterPro" id="IPR000595">
    <property type="entry name" value="cNMP-bd_dom"/>
</dbReference>
<proteinExistence type="predicted"/>
<dbReference type="GO" id="GO:0005829">
    <property type="term" value="C:cytosol"/>
    <property type="evidence" value="ECO:0007669"/>
    <property type="project" value="TreeGrafter"/>
</dbReference>
<keyword evidence="3" id="KW-0804">Transcription</keyword>
<dbReference type="CDD" id="cd00038">
    <property type="entry name" value="CAP_ED"/>
    <property type="match status" value="1"/>
</dbReference>
<dbReference type="PROSITE" id="PS50042">
    <property type="entry name" value="CNMP_BINDING_3"/>
    <property type="match status" value="1"/>
</dbReference>
<evidence type="ECO:0000313" key="6">
    <source>
        <dbReference type="EMBL" id="KDA54194.1"/>
    </source>
</evidence>
<dbReference type="Proteomes" id="UP000027284">
    <property type="component" value="Unassembled WGS sequence"/>
</dbReference>
<dbReference type="EMBL" id="JMFG01000011">
    <property type="protein sequence ID" value="KDA54194.1"/>
    <property type="molecule type" value="Genomic_DNA"/>
</dbReference>
<evidence type="ECO:0008006" key="8">
    <source>
        <dbReference type="Google" id="ProtNLM"/>
    </source>
</evidence>
<organism evidence="6 7">
    <name type="scientific">Thermoanaerobaculum aquaticum</name>
    <dbReference type="NCBI Taxonomy" id="1312852"/>
    <lineage>
        <taxon>Bacteria</taxon>
        <taxon>Pseudomonadati</taxon>
        <taxon>Acidobacteriota</taxon>
        <taxon>Thermoanaerobaculia</taxon>
        <taxon>Thermoanaerobaculales</taxon>
        <taxon>Thermoanaerobaculaceae</taxon>
        <taxon>Thermoanaerobaculum</taxon>
    </lineage>
</organism>
<gene>
    <name evidence="6" type="ORF">EG19_01100</name>
</gene>
<dbReference type="GO" id="GO:0003677">
    <property type="term" value="F:DNA binding"/>
    <property type="evidence" value="ECO:0007669"/>
    <property type="project" value="UniProtKB-KW"/>
</dbReference>
<comment type="caution">
    <text evidence="6">The sequence shown here is derived from an EMBL/GenBank/DDBJ whole genome shotgun (WGS) entry which is preliminary data.</text>
</comment>
<dbReference type="SUPFAM" id="SSF51206">
    <property type="entry name" value="cAMP-binding domain-like"/>
    <property type="match status" value="1"/>
</dbReference>
<dbReference type="PRINTS" id="PR00034">
    <property type="entry name" value="HTHCRP"/>
</dbReference>
<protein>
    <recommendedName>
        <fullName evidence="8">Crp/Fnr family transcriptional regulator</fullName>
    </recommendedName>
</protein>
<dbReference type="GO" id="GO:0003700">
    <property type="term" value="F:DNA-binding transcription factor activity"/>
    <property type="evidence" value="ECO:0007669"/>
    <property type="project" value="TreeGrafter"/>
</dbReference>
<keyword evidence="7" id="KW-1185">Reference proteome</keyword>
<dbReference type="InterPro" id="IPR012318">
    <property type="entry name" value="HTH_CRP"/>
</dbReference>
<dbReference type="CDD" id="cd00092">
    <property type="entry name" value="HTH_CRP"/>
    <property type="match status" value="1"/>
</dbReference>
<dbReference type="PROSITE" id="PS51063">
    <property type="entry name" value="HTH_CRP_2"/>
    <property type="match status" value="1"/>
</dbReference>
<evidence type="ECO:0000313" key="7">
    <source>
        <dbReference type="Proteomes" id="UP000027284"/>
    </source>
</evidence>
<evidence type="ECO:0000256" key="3">
    <source>
        <dbReference type="ARBA" id="ARBA00023163"/>
    </source>
</evidence>
<dbReference type="InterPro" id="IPR036390">
    <property type="entry name" value="WH_DNA-bd_sf"/>
</dbReference>
<dbReference type="Gene3D" id="2.60.120.10">
    <property type="entry name" value="Jelly Rolls"/>
    <property type="match status" value="1"/>
</dbReference>
<dbReference type="PANTHER" id="PTHR24567:SF28">
    <property type="entry name" value="LISTERIOLYSIN REGULATORY PROTEIN"/>
    <property type="match status" value="1"/>
</dbReference>
<dbReference type="STRING" id="1312852.EG19_01100"/>
<reference evidence="6 7" key="1">
    <citation type="submission" date="2014-04" db="EMBL/GenBank/DDBJ databases">
        <title>The Genome Sequence of Thermoanaerobaculum aquaticum MP-01, The First Cultivated Group 23 Acidobacterium.</title>
        <authorList>
            <person name="Stamps B.W."/>
            <person name="Losey N.A."/>
            <person name="Lawson P.A."/>
            <person name="Stevenson B.S."/>
        </authorList>
    </citation>
    <scope>NUCLEOTIDE SEQUENCE [LARGE SCALE GENOMIC DNA]</scope>
    <source>
        <strain evidence="6 7">MP-01</strain>
    </source>
</reference>
<name>A0A062XXN5_9BACT</name>
<dbReference type="Pfam" id="PF13545">
    <property type="entry name" value="HTH_Crp_2"/>
    <property type="match status" value="1"/>
</dbReference>
<feature type="domain" description="HTH crp-type" evidence="5">
    <location>
        <begin position="109"/>
        <end position="182"/>
    </location>
</feature>
<accession>A0A062XXN5</accession>
<dbReference type="PANTHER" id="PTHR24567">
    <property type="entry name" value="CRP FAMILY TRANSCRIPTIONAL REGULATORY PROTEIN"/>
    <property type="match status" value="1"/>
</dbReference>
<evidence type="ECO:0000256" key="1">
    <source>
        <dbReference type="ARBA" id="ARBA00023015"/>
    </source>
</evidence>
<keyword evidence="2" id="KW-0238">DNA-binding</keyword>
<dbReference type="SUPFAM" id="SSF46785">
    <property type="entry name" value="Winged helix' DNA-binding domain"/>
    <property type="match status" value="1"/>
</dbReference>
<sequence length="197" mass="21569">MLFRQGEPAAALYVVAAGRLKLVQEDSFGHQVVVRFVNPPQVVAAVAVTPGHRYPVTAVAVEEGGVVLWPAESLRELCRRFPALSLNATAQIAAHMEDMQQRFLELASERVEQRLARCLTRLARQVGRQVPEGILLDVPLSRQDLASMTGTTLYTVSRILSHWEGQGIVKAGRQKLVILRPHALVAVAEDLPEGGKP</sequence>
<dbReference type="InterPro" id="IPR050397">
    <property type="entry name" value="Env_Response_Regulators"/>
</dbReference>
<evidence type="ECO:0000259" key="4">
    <source>
        <dbReference type="PROSITE" id="PS50042"/>
    </source>
</evidence>
<evidence type="ECO:0000256" key="2">
    <source>
        <dbReference type="ARBA" id="ARBA00023125"/>
    </source>
</evidence>